<dbReference type="Proteomes" id="UP000267418">
    <property type="component" value="Unassembled WGS sequence"/>
</dbReference>
<dbReference type="EMBL" id="RXOE01000001">
    <property type="protein sequence ID" value="RTQ36311.1"/>
    <property type="molecule type" value="Genomic_DNA"/>
</dbReference>
<evidence type="ECO:0000313" key="2">
    <source>
        <dbReference type="Proteomes" id="UP000267418"/>
    </source>
</evidence>
<keyword evidence="2" id="KW-1185">Reference proteome</keyword>
<dbReference type="OrthoDB" id="8685558at2"/>
<dbReference type="AlphaFoldDB" id="A0A3S0J7U0"/>
<dbReference type="RefSeq" id="WP_126468418.1">
    <property type="nucleotide sequence ID" value="NZ_RXOE01000001.1"/>
</dbReference>
<evidence type="ECO:0000313" key="1">
    <source>
        <dbReference type="EMBL" id="RTQ36311.1"/>
    </source>
</evidence>
<proteinExistence type="predicted"/>
<reference evidence="1 2" key="1">
    <citation type="submission" date="2018-12" db="EMBL/GenBank/DDBJ databases">
        <title>The genome of Variovorax gossypii DSM 100435.</title>
        <authorList>
            <person name="Gao J."/>
            <person name="Sun J."/>
        </authorList>
    </citation>
    <scope>NUCLEOTIDE SEQUENCE [LARGE SCALE GENOMIC DNA]</scope>
    <source>
        <strain evidence="1 2">DSM 100435</strain>
    </source>
</reference>
<accession>A0A3S0J7U0</accession>
<gene>
    <name evidence="1" type="ORF">EJP69_00710</name>
</gene>
<protein>
    <submittedName>
        <fullName evidence="1">Uncharacterized protein</fullName>
    </submittedName>
</protein>
<name>A0A3S0J7U0_9BURK</name>
<comment type="caution">
    <text evidence="1">The sequence shown here is derived from an EMBL/GenBank/DDBJ whole genome shotgun (WGS) entry which is preliminary data.</text>
</comment>
<sequence length="102" mass="11292">MTTELRYLDFDYSEDTEGHGTFDAMASTSPDRTPEVRAEVARVLAWAEATFPDGRGALDEGATWDCDLQESSEDNPRYDTITLSISGTADFCAALRERFGLD</sequence>
<organism evidence="1 2">
    <name type="scientific">Variovorax gossypii</name>
    <dbReference type="NCBI Taxonomy" id="1679495"/>
    <lineage>
        <taxon>Bacteria</taxon>
        <taxon>Pseudomonadati</taxon>
        <taxon>Pseudomonadota</taxon>
        <taxon>Betaproteobacteria</taxon>
        <taxon>Burkholderiales</taxon>
        <taxon>Comamonadaceae</taxon>
        <taxon>Variovorax</taxon>
    </lineage>
</organism>